<dbReference type="EMBL" id="LRGB01000915">
    <property type="protein sequence ID" value="KZS15216.1"/>
    <property type="molecule type" value="Genomic_DNA"/>
</dbReference>
<organism evidence="1 2">
    <name type="scientific">Daphnia magna</name>
    <dbReference type="NCBI Taxonomy" id="35525"/>
    <lineage>
        <taxon>Eukaryota</taxon>
        <taxon>Metazoa</taxon>
        <taxon>Ecdysozoa</taxon>
        <taxon>Arthropoda</taxon>
        <taxon>Crustacea</taxon>
        <taxon>Branchiopoda</taxon>
        <taxon>Diplostraca</taxon>
        <taxon>Cladocera</taxon>
        <taxon>Anomopoda</taxon>
        <taxon>Daphniidae</taxon>
        <taxon>Daphnia</taxon>
    </lineage>
</organism>
<proteinExistence type="predicted"/>
<evidence type="ECO:0000313" key="1">
    <source>
        <dbReference type="EMBL" id="KZS15216.1"/>
    </source>
</evidence>
<dbReference type="AlphaFoldDB" id="A0A162CP26"/>
<accession>A0A162CP26</accession>
<reference evidence="1 2" key="1">
    <citation type="submission" date="2016-03" db="EMBL/GenBank/DDBJ databases">
        <title>EvidentialGene: Evidence-directed Construction of Genes on Genomes.</title>
        <authorList>
            <person name="Gilbert D.G."/>
            <person name="Choi J.-H."/>
            <person name="Mockaitis K."/>
            <person name="Colbourne J."/>
            <person name="Pfrender M."/>
        </authorList>
    </citation>
    <scope>NUCLEOTIDE SEQUENCE [LARGE SCALE GENOMIC DNA]</scope>
    <source>
        <strain evidence="1 2">Xinb3</strain>
        <tissue evidence="1">Complete organism</tissue>
    </source>
</reference>
<comment type="caution">
    <text evidence="1">The sequence shown here is derived from an EMBL/GenBank/DDBJ whole genome shotgun (WGS) entry which is preliminary data.</text>
</comment>
<name>A0A162CP26_9CRUS</name>
<keyword evidence="2" id="KW-1185">Reference proteome</keyword>
<sequence>MLVIGQRPRDVADCSCLCTPKTPVKRVERKRTRTQRDWQYTPAIDIIPRPEFNEIII</sequence>
<evidence type="ECO:0000313" key="2">
    <source>
        <dbReference type="Proteomes" id="UP000076858"/>
    </source>
</evidence>
<protein>
    <submittedName>
        <fullName evidence="1">Uncharacterized protein</fullName>
    </submittedName>
</protein>
<dbReference type="Proteomes" id="UP000076858">
    <property type="component" value="Unassembled WGS sequence"/>
</dbReference>
<gene>
    <name evidence="1" type="ORF">APZ42_019283</name>
</gene>